<dbReference type="EMBL" id="FMYO01000003">
    <property type="protein sequence ID" value="SDC05255.1"/>
    <property type="molecule type" value="Genomic_DNA"/>
</dbReference>
<keyword evidence="4" id="KW-0560">Oxidoreductase</keyword>
<name>A0A1G6IGW1_9GAMM</name>
<organism evidence="7 8">
    <name type="scientific">Acinetobacter kookii</name>
    <dbReference type="NCBI Taxonomy" id="1226327"/>
    <lineage>
        <taxon>Bacteria</taxon>
        <taxon>Pseudomonadati</taxon>
        <taxon>Pseudomonadota</taxon>
        <taxon>Gammaproteobacteria</taxon>
        <taxon>Moraxellales</taxon>
        <taxon>Moraxellaceae</taxon>
        <taxon>Acinetobacter</taxon>
    </lineage>
</organism>
<evidence type="ECO:0000259" key="6">
    <source>
        <dbReference type="Pfam" id="PF07992"/>
    </source>
</evidence>
<sequence length="433" mass="47771">MSNLHKIVIVGGGVGGLELATQLGNTLGKSHQAHITLVDQKLTHIWKPLLHEIAAGTLNPHAEETNYFAHAAKHHYEFVLGSFIGIDPNAKQIILETSQRSKFQQTKPDQSQKNIHLDYDTLIIAVGSTSNDFNTEGVKQHCHFLDSRKQADVFQQDLLHLYLQAQNHDTTRVLNIAIIGAGATGIELAAELFQAKETYFKYGLNKIDPNNVHISVIEAADRILPALSETIANHTRHQLEQFGIQVLTQHRVAKVDEDKVYFADGNSIDAELKVWAAGIKAPAVLEKLKGFQKDNIHRLKVYATLQTLSDPNVFALGDCAHCQPTADEPVLGPRAQVASQQASFLVDAMKARIQGKPQPMFKFSDKGSLVSLSHNKAVGELLGQVNVQGLLAKSMYISLYRLHQATIHGYVHAGLLTAKDFVTRKMGPKIKLH</sequence>
<dbReference type="PANTHER" id="PTHR43706:SF9">
    <property type="entry name" value="TYPE II NADH:QUINONE OXIDOREDUCTASE"/>
    <property type="match status" value="1"/>
</dbReference>
<protein>
    <submittedName>
        <fullName evidence="7">NADH dehydrogenase</fullName>
    </submittedName>
</protein>
<feature type="domain" description="FAD/NAD(P)-binding" evidence="6">
    <location>
        <begin position="6"/>
        <end position="342"/>
    </location>
</feature>
<keyword evidence="8" id="KW-1185">Reference proteome</keyword>
<dbReference type="RefSeq" id="WP_092819264.1">
    <property type="nucleotide sequence ID" value="NZ_BAABKJ010000004.1"/>
</dbReference>
<dbReference type="OrthoDB" id="9781621at2"/>
<reference evidence="8" key="1">
    <citation type="submission" date="2016-09" db="EMBL/GenBank/DDBJ databases">
        <authorList>
            <person name="Varghese N."/>
            <person name="Submissions S."/>
        </authorList>
    </citation>
    <scope>NUCLEOTIDE SEQUENCE [LARGE SCALE GENOMIC DNA]</scope>
    <source>
        <strain evidence="8">ANC 4667</strain>
    </source>
</reference>
<evidence type="ECO:0000256" key="2">
    <source>
        <dbReference type="ARBA" id="ARBA00022630"/>
    </source>
</evidence>
<evidence type="ECO:0000256" key="1">
    <source>
        <dbReference type="ARBA" id="ARBA00005272"/>
    </source>
</evidence>
<evidence type="ECO:0000256" key="5">
    <source>
        <dbReference type="ARBA" id="ARBA00023027"/>
    </source>
</evidence>
<gene>
    <name evidence="7" type="ORF">SAMN05421732_10312</name>
</gene>
<dbReference type="Pfam" id="PF07992">
    <property type="entry name" value="Pyr_redox_2"/>
    <property type="match status" value="1"/>
</dbReference>
<keyword evidence="5" id="KW-0520">NAD</keyword>
<evidence type="ECO:0000256" key="3">
    <source>
        <dbReference type="ARBA" id="ARBA00022827"/>
    </source>
</evidence>
<dbReference type="Proteomes" id="UP000243468">
    <property type="component" value="Unassembled WGS sequence"/>
</dbReference>
<accession>A0A1G6IGW1</accession>
<dbReference type="SUPFAM" id="SSF51905">
    <property type="entry name" value="FAD/NAD(P)-binding domain"/>
    <property type="match status" value="1"/>
</dbReference>
<dbReference type="AlphaFoldDB" id="A0A1G6IGW1"/>
<dbReference type="PRINTS" id="PR00411">
    <property type="entry name" value="PNDRDTASEI"/>
</dbReference>
<dbReference type="InterPro" id="IPR036188">
    <property type="entry name" value="FAD/NAD-bd_sf"/>
</dbReference>
<evidence type="ECO:0000256" key="4">
    <source>
        <dbReference type="ARBA" id="ARBA00023002"/>
    </source>
</evidence>
<dbReference type="Gene3D" id="3.50.50.100">
    <property type="match status" value="1"/>
</dbReference>
<keyword evidence="2" id="KW-0285">Flavoprotein</keyword>
<keyword evidence="3" id="KW-0274">FAD</keyword>
<dbReference type="GO" id="GO:0008137">
    <property type="term" value="F:NADH dehydrogenase (ubiquinone) activity"/>
    <property type="evidence" value="ECO:0007669"/>
    <property type="project" value="TreeGrafter"/>
</dbReference>
<evidence type="ECO:0000313" key="7">
    <source>
        <dbReference type="EMBL" id="SDC05255.1"/>
    </source>
</evidence>
<dbReference type="GO" id="GO:0003954">
    <property type="term" value="F:NADH dehydrogenase activity"/>
    <property type="evidence" value="ECO:0007669"/>
    <property type="project" value="InterPro"/>
</dbReference>
<evidence type="ECO:0000313" key="8">
    <source>
        <dbReference type="Proteomes" id="UP000243468"/>
    </source>
</evidence>
<dbReference type="InterPro" id="IPR045024">
    <property type="entry name" value="NDH-2"/>
</dbReference>
<proteinExistence type="inferred from homology"/>
<dbReference type="PRINTS" id="PR00368">
    <property type="entry name" value="FADPNR"/>
</dbReference>
<dbReference type="InterPro" id="IPR023753">
    <property type="entry name" value="FAD/NAD-binding_dom"/>
</dbReference>
<dbReference type="STRING" id="1226327.SAMN05421732_10312"/>
<comment type="similarity">
    <text evidence="1">Belongs to the NADH dehydrogenase family.</text>
</comment>
<dbReference type="PANTHER" id="PTHR43706">
    <property type="entry name" value="NADH DEHYDROGENASE"/>
    <property type="match status" value="1"/>
</dbReference>